<evidence type="ECO:0000313" key="3">
    <source>
        <dbReference type="Proteomes" id="UP000067626"/>
    </source>
</evidence>
<organism evidence="2 3">
    <name type="scientific">Chondromyces crocatus</name>
    <dbReference type="NCBI Taxonomy" id="52"/>
    <lineage>
        <taxon>Bacteria</taxon>
        <taxon>Pseudomonadati</taxon>
        <taxon>Myxococcota</taxon>
        <taxon>Polyangia</taxon>
        <taxon>Polyangiales</taxon>
        <taxon>Polyangiaceae</taxon>
        <taxon>Chondromyces</taxon>
    </lineage>
</organism>
<dbReference type="Proteomes" id="UP000067626">
    <property type="component" value="Chromosome"/>
</dbReference>
<reference evidence="2 3" key="1">
    <citation type="submission" date="2015-07" db="EMBL/GenBank/DDBJ databases">
        <title>Genome analysis of myxobacterium Chondromyces crocatus Cm c5 reveals a high potential for natural compound synthesis and the genetic basis for the loss of fruiting body formation.</title>
        <authorList>
            <person name="Zaburannyi N."/>
            <person name="Bunk B."/>
            <person name="Maier J."/>
            <person name="Overmann J."/>
            <person name="Mueller R."/>
        </authorList>
    </citation>
    <scope>NUCLEOTIDE SEQUENCE [LARGE SCALE GENOMIC DNA]</scope>
    <source>
        <strain evidence="2 3">Cm c5</strain>
    </source>
</reference>
<proteinExistence type="predicted"/>
<protein>
    <submittedName>
        <fullName evidence="2">Uncharacterized protein</fullName>
    </submittedName>
</protein>
<evidence type="ECO:0000313" key="2">
    <source>
        <dbReference type="EMBL" id="AKT38024.1"/>
    </source>
</evidence>
<evidence type="ECO:0000256" key="1">
    <source>
        <dbReference type="SAM" id="MobiDB-lite"/>
    </source>
</evidence>
<gene>
    <name evidence="2" type="ORF">CMC5_021650</name>
</gene>
<name>A0A0K1EAZ5_CHOCO</name>
<dbReference type="EMBL" id="CP012159">
    <property type="protein sequence ID" value="AKT38024.1"/>
    <property type="molecule type" value="Genomic_DNA"/>
</dbReference>
<keyword evidence="3" id="KW-1185">Reference proteome</keyword>
<sequence length="279" mass="32819">MAVFFAGLSIPAPRGQHEGRYHPGDGERSQRAQEQTPTLRPMRERGGRRRARCEHERRRTQGWSWTCSRRRGRDGGRCPCGVNWRGCQGLRRHRRDERRARAEQPAAQVEEYILVRSHRPATRGLRARSARKAAQIRQPRLDTPIEVDRDLLFASRQSRRWNRIDAEDRAIDEPFGVTRRARTVCGSRRGGGRARLTRRRRKGLTGFGRRWWKRGRRRRGHDLLSGRRGAALDVSGIQRRGLDAWREDHLQVPQRDHFRRFGRRRLRGIEQRDGLRQCS</sequence>
<accession>A0A0K1EAZ5</accession>
<feature type="compositionally biased region" description="Basic and acidic residues" evidence="1">
    <location>
        <begin position="15"/>
        <end position="31"/>
    </location>
</feature>
<dbReference type="AlphaFoldDB" id="A0A0K1EAZ5"/>
<dbReference type="STRING" id="52.CMC5_021650"/>
<feature type="region of interest" description="Disordered" evidence="1">
    <location>
        <begin position="1"/>
        <end position="55"/>
    </location>
</feature>
<dbReference type="KEGG" id="ccro:CMC5_021650"/>